<dbReference type="GO" id="GO:0006357">
    <property type="term" value="P:regulation of transcription by RNA polymerase II"/>
    <property type="evidence" value="ECO:0007669"/>
    <property type="project" value="InterPro"/>
</dbReference>
<feature type="domain" description="Cyclin-like" evidence="5">
    <location>
        <begin position="106"/>
        <end position="206"/>
    </location>
</feature>
<evidence type="ECO:0000313" key="6">
    <source>
        <dbReference type="EMBL" id="TGZ46966.1"/>
    </source>
</evidence>
<dbReference type="Proteomes" id="UP000308267">
    <property type="component" value="Unassembled WGS sequence"/>
</dbReference>
<evidence type="ECO:0000313" key="7">
    <source>
        <dbReference type="Proteomes" id="UP000308267"/>
    </source>
</evidence>
<evidence type="ECO:0000256" key="1">
    <source>
        <dbReference type="ARBA" id="ARBA00008638"/>
    </source>
</evidence>
<evidence type="ECO:0000256" key="3">
    <source>
        <dbReference type="RuleBase" id="RU000383"/>
    </source>
</evidence>
<dbReference type="Gene3D" id="1.10.472.10">
    <property type="entry name" value="Cyclin-like"/>
    <property type="match status" value="2"/>
</dbReference>
<feature type="region of interest" description="Disordered" evidence="4">
    <location>
        <begin position="368"/>
        <end position="483"/>
    </location>
</feature>
<organism evidence="6 7">
    <name type="scientific">Opisthorchis felineus</name>
    <dbReference type="NCBI Taxonomy" id="147828"/>
    <lineage>
        <taxon>Eukaryota</taxon>
        <taxon>Metazoa</taxon>
        <taxon>Spiralia</taxon>
        <taxon>Lophotrochozoa</taxon>
        <taxon>Platyhelminthes</taxon>
        <taxon>Trematoda</taxon>
        <taxon>Digenea</taxon>
        <taxon>Opisthorchiida</taxon>
        <taxon>Opisthorchiata</taxon>
        <taxon>Opisthorchiidae</taxon>
        <taxon>Opisthorchis</taxon>
    </lineage>
</organism>
<protein>
    <recommendedName>
        <fullName evidence="5">Cyclin-like domain-containing protein</fullName>
    </recommendedName>
</protein>
<accession>A0A4S2KDQ0</accession>
<dbReference type="STRING" id="147828.A0A4S2KDQ0"/>
<dbReference type="InterPro" id="IPR036915">
    <property type="entry name" value="Cyclin-like_sf"/>
</dbReference>
<feature type="compositionally biased region" description="Polar residues" evidence="4">
    <location>
        <begin position="370"/>
        <end position="386"/>
    </location>
</feature>
<keyword evidence="7" id="KW-1185">Reference proteome</keyword>
<dbReference type="CDD" id="cd20513">
    <property type="entry name" value="CYCLIN_CCNC_rpt1"/>
    <property type="match status" value="1"/>
</dbReference>
<sequence>MIDYGIENKAVLIDKRKPDFIDEDSAAPHQTLVSPGQPPLFLTCGSPDSNVTTFIVLVLMARSYWRSSNYLEWLLDRQDVMVHRVGDLKILGSEEDYQKVMLFFGDVIQALGKSVEVRQQVIATATVYFKRFYSRHSLKAIDPWLMAPSCLFLASKVEEFGVLSQKNLLASCRQIIATHYSAYFPDGFGYPYRAQDILECEFILLEAMDCSLIVFHPYRPLVQFCEELRPQLHELADLLLERAWWVVNDSFRTDVCFHFPPYIVALGCLQTAFVLLSNNTDLLAGVSGSSGLSNTSSRHAYSAHQPQQSVNPLVVADRWFSELNVDMEKVWEVTRHLLNLYDLWRRFDEASEMPNLLLKKIPRPVVQPLHNPQSSFPNTSNVQPNAITGAGSGASQSSASLSGGGGQGQQPPPPPGHTAAQLLAATTVGGGGSSGGGSNIITEAQPPLHHHNQPTRTVPGGGQVRMHPQQAQQQQQQQHLGAR</sequence>
<evidence type="ECO:0000259" key="5">
    <source>
        <dbReference type="SMART" id="SM00385"/>
    </source>
</evidence>
<dbReference type="InterPro" id="IPR031658">
    <property type="entry name" value="Cyclin_C_2"/>
</dbReference>
<proteinExistence type="inferred from homology"/>
<dbReference type="OrthoDB" id="10266018at2759"/>
<name>A0A4S2KDQ0_OPIFE</name>
<dbReference type="CDD" id="cd20514">
    <property type="entry name" value="CYCLIN_CCNC_rpt2"/>
    <property type="match status" value="1"/>
</dbReference>
<keyword evidence="2 3" id="KW-0195">Cyclin</keyword>
<dbReference type="PANTHER" id="PTHR10026">
    <property type="entry name" value="CYCLIN"/>
    <property type="match status" value="1"/>
</dbReference>
<feature type="compositionally biased region" description="Low complexity" evidence="4">
    <location>
        <begin position="469"/>
        <end position="483"/>
    </location>
</feature>
<dbReference type="AlphaFoldDB" id="A0A4S2KDQ0"/>
<dbReference type="InterPro" id="IPR006671">
    <property type="entry name" value="Cyclin_N"/>
</dbReference>
<dbReference type="Pfam" id="PF00134">
    <property type="entry name" value="Cyclin_N"/>
    <property type="match status" value="1"/>
</dbReference>
<dbReference type="InterPro" id="IPR013763">
    <property type="entry name" value="Cyclin-like_dom"/>
</dbReference>
<comment type="similarity">
    <text evidence="1">Belongs to the cyclin family. Cyclin C subfamily.</text>
</comment>
<reference evidence="6 7" key="1">
    <citation type="journal article" date="2019" name="BMC Genomics">
        <title>New insights from Opisthorchis felineus genome: update on genomics of the epidemiologically important liver flukes.</title>
        <authorList>
            <person name="Ershov N.I."/>
            <person name="Mordvinov V.A."/>
            <person name="Prokhortchouk E.B."/>
            <person name="Pakharukova M.Y."/>
            <person name="Gunbin K.V."/>
            <person name="Ustyantsev K."/>
            <person name="Genaev M.A."/>
            <person name="Blinov A.G."/>
            <person name="Mazur A."/>
            <person name="Boulygina E."/>
            <person name="Tsygankova S."/>
            <person name="Khrameeva E."/>
            <person name="Chekanov N."/>
            <person name="Fan G."/>
            <person name="Xiao A."/>
            <person name="Zhang H."/>
            <person name="Xu X."/>
            <person name="Yang H."/>
            <person name="Solovyev V."/>
            <person name="Lee S.M."/>
            <person name="Liu X."/>
            <person name="Afonnikov D.A."/>
            <person name="Skryabin K.G."/>
        </authorList>
    </citation>
    <scope>NUCLEOTIDE SEQUENCE [LARGE SCALE GENOMIC DNA]</scope>
    <source>
        <strain evidence="6">AK-0245</strain>
        <tissue evidence="6">Whole organism</tissue>
    </source>
</reference>
<dbReference type="GO" id="GO:0016538">
    <property type="term" value="F:cyclin-dependent protein serine/threonine kinase regulator activity"/>
    <property type="evidence" value="ECO:0007669"/>
    <property type="project" value="InterPro"/>
</dbReference>
<dbReference type="SMART" id="SM00385">
    <property type="entry name" value="CYCLIN"/>
    <property type="match status" value="1"/>
</dbReference>
<feature type="compositionally biased region" description="Gly residues" evidence="4">
    <location>
        <begin position="428"/>
        <end position="438"/>
    </location>
</feature>
<evidence type="ECO:0000256" key="4">
    <source>
        <dbReference type="SAM" id="MobiDB-lite"/>
    </source>
</evidence>
<dbReference type="SUPFAM" id="SSF47954">
    <property type="entry name" value="Cyclin-like"/>
    <property type="match status" value="2"/>
</dbReference>
<comment type="caution">
    <text evidence="6">The sequence shown here is derived from an EMBL/GenBank/DDBJ whole genome shotgun (WGS) entry which is preliminary data.</text>
</comment>
<dbReference type="EMBL" id="SJOL01012002">
    <property type="protein sequence ID" value="TGZ46966.1"/>
    <property type="molecule type" value="Genomic_DNA"/>
</dbReference>
<evidence type="ECO:0000256" key="2">
    <source>
        <dbReference type="ARBA" id="ARBA00023127"/>
    </source>
</evidence>
<dbReference type="InterPro" id="IPR043198">
    <property type="entry name" value="Cyclin/Ssn8"/>
</dbReference>
<gene>
    <name evidence="6" type="ORF">CRM22_011062</name>
</gene>
<dbReference type="Pfam" id="PF16899">
    <property type="entry name" value="Cyclin_C_2"/>
    <property type="match status" value="1"/>
</dbReference>